<dbReference type="GO" id="GO:0004803">
    <property type="term" value="F:transposase activity"/>
    <property type="evidence" value="ECO:0007669"/>
    <property type="project" value="InterPro"/>
</dbReference>
<dbReference type="GO" id="GO:0003677">
    <property type="term" value="F:DNA binding"/>
    <property type="evidence" value="ECO:0007669"/>
    <property type="project" value="InterPro"/>
</dbReference>
<dbReference type="PATRIC" id="fig|1224748.3.peg.2190"/>
<name>K1KYC8_9BACL</name>
<organism evidence="2 3">
    <name type="scientific">Solibacillus isronensis B3W22</name>
    <dbReference type="NCBI Taxonomy" id="1224748"/>
    <lineage>
        <taxon>Bacteria</taxon>
        <taxon>Bacillati</taxon>
        <taxon>Bacillota</taxon>
        <taxon>Bacilli</taxon>
        <taxon>Bacillales</taxon>
        <taxon>Caryophanaceae</taxon>
        <taxon>Solibacillus</taxon>
    </lineage>
</organism>
<dbReference type="SUPFAM" id="SSF46689">
    <property type="entry name" value="Homeodomain-like"/>
    <property type="match status" value="1"/>
</dbReference>
<evidence type="ECO:0000256" key="1">
    <source>
        <dbReference type="SAM" id="Coils"/>
    </source>
</evidence>
<dbReference type="EMBL" id="AMCK01000011">
    <property type="protein sequence ID" value="EKB44842.1"/>
    <property type="molecule type" value="Genomic_DNA"/>
</dbReference>
<reference evidence="2 3" key="1">
    <citation type="journal article" date="2012" name="J. Bacteriol.">
        <title>Draft Genome Sequence of Bacillus isronensis Strain B3W22, Isolated from the Upper Atmosphere.</title>
        <authorList>
            <person name="Shivaji S."/>
            <person name="Ara S."/>
            <person name="Singh S.K."/>
            <person name="Bandi S."/>
            <person name="Singh A."/>
            <person name="Pinnaka A.K."/>
        </authorList>
    </citation>
    <scope>NUCLEOTIDE SEQUENCE [LARGE SCALE GENOMIC DNA]</scope>
    <source>
        <strain evidence="2 3">B3W22</strain>
    </source>
</reference>
<sequence length="106" mass="12175">MYNIEKDVTNMMEKKNRKRLDAATKELIIKSVAEEGAQVSDIAGRYDVGPSTVHRWVKEYRESLTGLVSESEAKKITAAYEKKIRALEEENEILRKAIRGFSDIER</sequence>
<dbReference type="GO" id="GO:0006313">
    <property type="term" value="P:DNA transposition"/>
    <property type="evidence" value="ECO:0007669"/>
    <property type="project" value="InterPro"/>
</dbReference>
<dbReference type="InterPro" id="IPR002514">
    <property type="entry name" value="Transposase_8"/>
</dbReference>
<evidence type="ECO:0000313" key="2">
    <source>
        <dbReference type="EMBL" id="EKB44842.1"/>
    </source>
</evidence>
<proteinExistence type="predicted"/>
<keyword evidence="1" id="KW-0175">Coiled coil</keyword>
<dbReference type="AlphaFoldDB" id="K1KYC8"/>
<protein>
    <submittedName>
        <fullName evidence="2">Transposase</fullName>
    </submittedName>
</protein>
<dbReference type="Gene3D" id="1.10.10.60">
    <property type="entry name" value="Homeodomain-like"/>
    <property type="match status" value="1"/>
</dbReference>
<dbReference type="InterPro" id="IPR009057">
    <property type="entry name" value="Homeodomain-like_sf"/>
</dbReference>
<evidence type="ECO:0000313" key="3">
    <source>
        <dbReference type="Proteomes" id="UP000004738"/>
    </source>
</evidence>
<comment type="caution">
    <text evidence="2">The sequence shown here is derived from an EMBL/GenBank/DDBJ whole genome shotgun (WGS) entry which is preliminary data.</text>
</comment>
<accession>K1KYC8</accession>
<dbReference type="Proteomes" id="UP000004738">
    <property type="component" value="Unassembled WGS sequence"/>
</dbReference>
<feature type="coiled-coil region" evidence="1">
    <location>
        <begin position="70"/>
        <end position="104"/>
    </location>
</feature>
<dbReference type="Pfam" id="PF01527">
    <property type="entry name" value="HTH_Tnp_1"/>
    <property type="match status" value="1"/>
</dbReference>
<keyword evidence="3" id="KW-1185">Reference proteome</keyword>
<gene>
    <name evidence="2" type="ORF">B857_02210</name>
</gene>